<gene>
    <name evidence="2" type="ORF">L618_002800000230</name>
</gene>
<name>A0A562E2G2_RHORH</name>
<evidence type="ECO:0000313" key="3">
    <source>
        <dbReference type="Proteomes" id="UP000317573"/>
    </source>
</evidence>
<dbReference type="Gene3D" id="3.10.180.10">
    <property type="entry name" value="2,3-Dihydroxybiphenyl 1,2-Dioxygenase, domain 1"/>
    <property type="match status" value="1"/>
</dbReference>
<dbReference type="InterPro" id="IPR029068">
    <property type="entry name" value="Glyas_Bleomycin-R_OHBP_Dase"/>
</dbReference>
<dbReference type="PANTHER" id="PTHR35908">
    <property type="entry name" value="HYPOTHETICAL FUSION PROTEIN"/>
    <property type="match status" value="1"/>
</dbReference>
<comment type="caution">
    <text evidence="2">The sequence shown here is derived from an EMBL/GenBank/DDBJ whole genome shotgun (WGS) entry which is preliminary data.</text>
</comment>
<organism evidence="2 3">
    <name type="scientific">Rhodococcus rhodochrous J45</name>
    <dbReference type="NCBI Taxonomy" id="935266"/>
    <lineage>
        <taxon>Bacteria</taxon>
        <taxon>Bacillati</taxon>
        <taxon>Actinomycetota</taxon>
        <taxon>Actinomycetes</taxon>
        <taxon>Mycobacteriales</taxon>
        <taxon>Nocardiaceae</taxon>
        <taxon>Rhodococcus</taxon>
    </lineage>
</organism>
<evidence type="ECO:0000313" key="2">
    <source>
        <dbReference type="EMBL" id="TWH16136.1"/>
    </source>
</evidence>
<dbReference type="PANTHER" id="PTHR35908:SF1">
    <property type="entry name" value="CONSERVED PROTEIN"/>
    <property type="match status" value="1"/>
</dbReference>
<feature type="domain" description="Glyoxalase-like" evidence="1">
    <location>
        <begin position="22"/>
        <end position="157"/>
    </location>
</feature>
<dbReference type="Pfam" id="PF18029">
    <property type="entry name" value="Glyoxalase_6"/>
    <property type="match status" value="1"/>
</dbReference>
<reference evidence="2 3" key="1">
    <citation type="submission" date="2019-07" db="EMBL/GenBank/DDBJ databases">
        <title>Genome sequencing of lignin-degrading bacterial isolates.</title>
        <authorList>
            <person name="Gladden J."/>
        </authorList>
    </citation>
    <scope>NUCLEOTIDE SEQUENCE [LARGE SCALE GENOMIC DNA]</scope>
    <source>
        <strain evidence="2 3">J45</strain>
    </source>
</reference>
<dbReference type="Proteomes" id="UP000317573">
    <property type="component" value="Unassembled WGS sequence"/>
</dbReference>
<sequence>MRLLVLALLPRVARMASVRQVQVTFDSAEPERLAHFWCAVLGYEVPAPPEGFATWTDYDASLPEESQGRAFVCADPTGAGPRLHFQRVPEDKVVKNRMHLDVRVGTGLEGDERLATLQAESDRLVALGAAQVKVLHADGVDESCIVMQDIEGNEFCLD</sequence>
<accession>A0A562E2G2</accession>
<dbReference type="RefSeq" id="WP_222430104.1">
    <property type="nucleotide sequence ID" value="NZ_VLJT01000026.1"/>
</dbReference>
<dbReference type="InterPro" id="IPR041581">
    <property type="entry name" value="Glyoxalase_6"/>
</dbReference>
<protein>
    <recommendedName>
        <fullName evidence="1">Glyoxalase-like domain-containing protein</fullName>
    </recommendedName>
</protein>
<evidence type="ECO:0000259" key="1">
    <source>
        <dbReference type="Pfam" id="PF18029"/>
    </source>
</evidence>
<dbReference type="SUPFAM" id="SSF54593">
    <property type="entry name" value="Glyoxalase/Bleomycin resistance protein/Dihydroxybiphenyl dioxygenase"/>
    <property type="match status" value="1"/>
</dbReference>
<dbReference type="AlphaFoldDB" id="A0A562E2G2"/>
<dbReference type="EMBL" id="VLJT01000026">
    <property type="protein sequence ID" value="TWH16136.1"/>
    <property type="molecule type" value="Genomic_DNA"/>
</dbReference>
<proteinExistence type="predicted"/>